<keyword evidence="3" id="KW-1185">Reference proteome</keyword>
<feature type="domain" description="GIY-YIG" evidence="1">
    <location>
        <begin position="19"/>
        <end position="96"/>
    </location>
</feature>
<accession>A0A1T3NII7</accession>
<dbReference type="OrthoDB" id="4336423at2"/>
<organism evidence="2 3">
    <name type="scientific">Embleya scabrispora</name>
    <dbReference type="NCBI Taxonomy" id="159449"/>
    <lineage>
        <taxon>Bacteria</taxon>
        <taxon>Bacillati</taxon>
        <taxon>Actinomycetota</taxon>
        <taxon>Actinomycetes</taxon>
        <taxon>Kitasatosporales</taxon>
        <taxon>Streptomycetaceae</taxon>
        <taxon>Embleya</taxon>
    </lineage>
</organism>
<protein>
    <recommendedName>
        <fullName evidence="1">GIY-YIG domain-containing protein</fullName>
    </recommendedName>
</protein>
<dbReference type="Proteomes" id="UP000190037">
    <property type="component" value="Unassembled WGS sequence"/>
</dbReference>
<dbReference type="RefSeq" id="WP_078982440.1">
    <property type="nucleotide sequence ID" value="NZ_MWQN01000005.1"/>
</dbReference>
<dbReference type="EMBL" id="MWQN01000005">
    <property type="protein sequence ID" value="OPC76602.1"/>
    <property type="molecule type" value="Genomic_DNA"/>
</dbReference>
<dbReference type="PROSITE" id="PS50164">
    <property type="entry name" value="GIY_YIG"/>
    <property type="match status" value="1"/>
</dbReference>
<gene>
    <name evidence="2" type="ORF">B4N89_44740</name>
</gene>
<evidence type="ECO:0000313" key="3">
    <source>
        <dbReference type="Proteomes" id="UP000190037"/>
    </source>
</evidence>
<name>A0A1T3NII7_9ACTN</name>
<dbReference type="Pfam" id="PF01541">
    <property type="entry name" value="GIY-YIG"/>
    <property type="match status" value="1"/>
</dbReference>
<proteinExistence type="predicted"/>
<dbReference type="InterPro" id="IPR035901">
    <property type="entry name" value="GIY-YIG_endonuc_sf"/>
</dbReference>
<dbReference type="InterPro" id="IPR000305">
    <property type="entry name" value="GIY-YIG_endonuc"/>
</dbReference>
<reference evidence="2 3" key="1">
    <citation type="submission" date="2017-03" db="EMBL/GenBank/DDBJ databases">
        <title>Draft genome sequence of Streptomyces scabrisporus NF3, endophyte isolated from Amphipterygium adstringens.</title>
        <authorList>
            <person name="Vazquez M."/>
            <person name="Ceapa C.D."/>
            <person name="Rodriguez Luna D."/>
            <person name="Sanchez Esquivel S."/>
        </authorList>
    </citation>
    <scope>NUCLEOTIDE SEQUENCE [LARGE SCALE GENOMIC DNA]</scope>
    <source>
        <strain evidence="2 3">NF3</strain>
    </source>
</reference>
<sequence length="235" mass="27117">MDGDEFERHRARRAALENRRTAVYRLFDADGVLLYVGISVDPVKRFRGHRYGSKRSKPKEWWPQVASSRIEWFDSRSRAEFAESFAVVTEHPRHNKAKTGEAAGRWFRHRWLEERLAGGPRPGPDAGAGAWRAWDEATAEICGHEVPFELWWSPHSPCGRLAAQRAEAARAHGRTIREHIAWPLRVEELVRLTLHHHGHCERCREPYPCAVVRSAAARFAHDPQYAPLWERPAMP</sequence>
<evidence type="ECO:0000259" key="1">
    <source>
        <dbReference type="PROSITE" id="PS50164"/>
    </source>
</evidence>
<dbReference type="AlphaFoldDB" id="A0A1T3NII7"/>
<dbReference type="SUPFAM" id="SSF82771">
    <property type="entry name" value="GIY-YIG endonuclease"/>
    <property type="match status" value="1"/>
</dbReference>
<evidence type="ECO:0000313" key="2">
    <source>
        <dbReference type="EMBL" id="OPC76602.1"/>
    </source>
</evidence>
<comment type="caution">
    <text evidence="2">The sequence shown here is derived from an EMBL/GenBank/DDBJ whole genome shotgun (WGS) entry which is preliminary data.</text>
</comment>
<dbReference type="CDD" id="cd00719">
    <property type="entry name" value="GIY-YIG_SF"/>
    <property type="match status" value="1"/>
</dbReference>